<comment type="caution">
    <text evidence="1">The sequence shown here is derived from an EMBL/GenBank/DDBJ whole genome shotgun (WGS) entry which is preliminary data.</text>
</comment>
<evidence type="ECO:0000313" key="2">
    <source>
        <dbReference type="Proteomes" id="UP001259347"/>
    </source>
</evidence>
<name>A0ABU1S843_9MICO</name>
<reference evidence="1 2" key="1">
    <citation type="submission" date="2023-07" db="EMBL/GenBank/DDBJ databases">
        <title>Sorghum-associated microbial communities from plants grown in Nebraska, USA.</title>
        <authorList>
            <person name="Schachtman D."/>
        </authorList>
    </citation>
    <scope>NUCLEOTIDE SEQUENCE [LARGE SCALE GENOMIC DNA]</scope>
    <source>
        <strain evidence="1 2">2980</strain>
    </source>
</reference>
<dbReference type="Proteomes" id="UP001259347">
    <property type="component" value="Unassembled WGS sequence"/>
</dbReference>
<dbReference type="EMBL" id="JAVDUM010000001">
    <property type="protein sequence ID" value="MDR6865783.1"/>
    <property type="molecule type" value="Genomic_DNA"/>
</dbReference>
<evidence type="ECO:0000313" key="1">
    <source>
        <dbReference type="EMBL" id="MDR6865783.1"/>
    </source>
</evidence>
<keyword evidence="2" id="KW-1185">Reference proteome</keyword>
<accession>A0ABU1S843</accession>
<proteinExistence type="predicted"/>
<gene>
    <name evidence="1" type="ORF">J2Y69_000365</name>
</gene>
<dbReference type="RefSeq" id="WP_310016907.1">
    <property type="nucleotide sequence ID" value="NZ_JAVDUM010000001.1"/>
</dbReference>
<sequence>MSWTTTAPDRKKVVNRNLQSRYRNITAVVGLTLLLTITGCSDSPQSEAVSEETLRAASTLTDFPPEIEIAESISIHDCIRRAGIDMPFDSRAGSSPSLTFGLSNIFTTADEAKRLGYTSTISDGGEVIQEWEDNLTGTEREKYYLALLGPDGGEKAEVQLGNGTVISTSREGCIAEAQTEIYGSVDAALSFLALVNEYLSAAGEGASDRDARLKALIPDFEECMKQQGYKVDGLGVQDTAEQMFGGYRAPGDPPGQAEQQLALADFECQQDIGLRDAVAESFAHTASDWLRANEGKLLAMQEELKLVKDRAIEIINK</sequence>
<protein>
    <submittedName>
        <fullName evidence="1">Uncharacterized protein</fullName>
    </submittedName>
</protein>
<organism evidence="1 2">
    <name type="scientific">Microbacterium resistens</name>
    <dbReference type="NCBI Taxonomy" id="156977"/>
    <lineage>
        <taxon>Bacteria</taxon>
        <taxon>Bacillati</taxon>
        <taxon>Actinomycetota</taxon>
        <taxon>Actinomycetes</taxon>
        <taxon>Micrococcales</taxon>
        <taxon>Microbacteriaceae</taxon>
        <taxon>Microbacterium</taxon>
    </lineage>
</organism>